<keyword evidence="3" id="KW-1185">Reference proteome</keyword>
<evidence type="ECO:0000313" key="2">
    <source>
        <dbReference type="EMBL" id="MCP2310337.1"/>
    </source>
</evidence>
<dbReference type="Proteomes" id="UP001206483">
    <property type="component" value="Unassembled WGS sequence"/>
</dbReference>
<dbReference type="InterPro" id="IPR046081">
    <property type="entry name" value="DUF6099"/>
</dbReference>
<sequence>MDALRLIKTARHALAEARSVPDTLHEAWQAGLLTEAIGARIAEREGEEFGTLGQLLCDAGGHAASCLDQPPEADTGDPVADWSGGGGRAERLDGLGELEPLLLELGVLLNEVSETLVVLACGADTESLYWCCIDGVDAAAECKDLVAELLRLARRRSEAEESDGVAVPSDGAAVVGDVASAAGCFGAPSGGRASVAGGLDGAGVSAAHGAEGAARAARRAERVPAMLVVPLGPPVVAACGQPRTGRSVGSACSVDPVGSAGPSARAPEERRSESSPARSVLIDASSSCICSSSVLGRASAPPMGAPVAVACAPAACVAMGGSVQGSDMKGPLQLGGRLGGAV</sequence>
<organism evidence="2 3">
    <name type="scientific">Kitasatospora paracochleata</name>
    <dbReference type="NCBI Taxonomy" id="58354"/>
    <lineage>
        <taxon>Bacteria</taxon>
        <taxon>Bacillati</taxon>
        <taxon>Actinomycetota</taxon>
        <taxon>Actinomycetes</taxon>
        <taxon>Kitasatosporales</taxon>
        <taxon>Streptomycetaceae</taxon>
        <taxon>Kitasatospora</taxon>
    </lineage>
</organism>
<protein>
    <submittedName>
        <fullName evidence="2">Uncharacterized protein</fullName>
    </submittedName>
</protein>
<reference evidence="2 3" key="1">
    <citation type="submission" date="2022-06" db="EMBL/GenBank/DDBJ databases">
        <title>Sequencing the genomes of 1000 actinobacteria strains.</title>
        <authorList>
            <person name="Klenk H.-P."/>
        </authorList>
    </citation>
    <scope>NUCLEOTIDE SEQUENCE [LARGE SCALE GENOMIC DNA]</scope>
    <source>
        <strain evidence="2 3">DSM 41656</strain>
    </source>
</reference>
<gene>
    <name evidence="2" type="ORF">FHR36_003470</name>
</gene>
<dbReference type="EMBL" id="JAMZDX010000003">
    <property type="protein sequence ID" value="MCP2310337.1"/>
    <property type="molecule type" value="Genomic_DNA"/>
</dbReference>
<name>A0ABT1IYV8_9ACTN</name>
<dbReference type="RefSeq" id="WP_253798176.1">
    <property type="nucleotide sequence ID" value="NZ_BAAAUB010000028.1"/>
</dbReference>
<evidence type="ECO:0000313" key="3">
    <source>
        <dbReference type="Proteomes" id="UP001206483"/>
    </source>
</evidence>
<proteinExistence type="predicted"/>
<comment type="caution">
    <text evidence="2">The sequence shown here is derived from an EMBL/GenBank/DDBJ whole genome shotgun (WGS) entry which is preliminary data.</text>
</comment>
<feature type="region of interest" description="Disordered" evidence="1">
    <location>
        <begin position="247"/>
        <end position="278"/>
    </location>
</feature>
<accession>A0ABT1IYV8</accession>
<dbReference type="Pfam" id="PF19594">
    <property type="entry name" value="DUF6099"/>
    <property type="match status" value="1"/>
</dbReference>
<evidence type="ECO:0000256" key="1">
    <source>
        <dbReference type="SAM" id="MobiDB-lite"/>
    </source>
</evidence>